<protein>
    <submittedName>
        <fullName evidence="1">Uncharacterized protein</fullName>
    </submittedName>
</protein>
<dbReference type="Proteomes" id="UP000283850">
    <property type="component" value="Unassembled WGS sequence"/>
</dbReference>
<evidence type="ECO:0000313" key="2">
    <source>
        <dbReference type="Proteomes" id="UP000283850"/>
    </source>
</evidence>
<reference evidence="1 2" key="1">
    <citation type="submission" date="2018-08" db="EMBL/GenBank/DDBJ databases">
        <title>A genome reference for cultivated species of the human gut microbiota.</title>
        <authorList>
            <person name="Zou Y."/>
            <person name="Xue W."/>
            <person name="Luo G."/>
        </authorList>
    </citation>
    <scope>NUCLEOTIDE SEQUENCE [LARGE SCALE GENOMIC DNA]</scope>
    <source>
        <strain evidence="1 2">AF14-32</strain>
    </source>
</reference>
<accession>A0A412Y2H3</accession>
<gene>
    <name evidence="1" type="ORF">DWW10_16025</name>
</gene>
<name>A0A412Y2H3_9BACE</name>
<sequence length="89" mass="10708">MPRFKKNVYYGKKFKLTVQVEDSKPWIFDGVTTHTDKRLVLTQIFKKVLKTLYKRDNDASFREFKELDPIKNMIKRIEEALKNKKKGKK</sequence>
<dbReference type="AlphaFoldDB" id="A0A412Y2H3"/>
<comment type="caution">
    <text evidence="1">The sequence shown here is derived from an EMBL/GenBank/DDBJ whole genome shotgun (WGS) entry which is preliminary data.</text>
</comment>
<organism evidence="1 2">
    <name type="scientific">Bacteroides intestinalis</name>
    <dbReference type="NCBI Taxonomy" id="329854"/>
    <lineage>
        <taxon>Bacteria</taxon>
        <taxon>Pseudomonadati</taxon>
        <taxon>Bacteroidota</taxon>
        <taxon>Bacteroidia</taxon>
        <taxon>Bacteroidales</taxon>
        <taxon>Bacteroidaceae</taxon>
        <taxon>Bacteroides</taxon>
    </lineage>
</organism>
<evidence type="ECO:0000313" key="1">
    <source>
        <dbReference type="EMBL" id="RGV51608.1"/>
    </source>
</evidence>
<proteinExistence type="predicted"/>
<dbReference type="EMBL" id="QRZF01000011">
    <property type="protein sequence ID" value="RGV51608.1"/>
    <property type="molecule type" value="Genomic_DNA"/>
</dbReference>